<keyword evidence="7" id="KW-1185">Reference proteome</keyword>
<feature type="domain" description="Leucine-rich repeat-containing N-terminal plant-type" evidence="5">
    <location>
        <begin position="29"/>
        <end position="68"/>
    </location>
</feature>
<dbReference type="InterPro" id="IPR032675">
    <property type="entry name" value="LRR_dom_sf"/>
</dbReference>
<evidence type="ECO:0000256" key="1">
    <source>
        <dbReference type="ARBA" id="ARBA00022614"/>
    </source>
</evidence>
<evidence type="ECO:0000259" key="5">
    <source>
        <dbReference type="Pfam" id="PF08263"/>
    </source>
</evidence>
<dbReference type="EMBL" id="MNCJ02000321">
    <property type="protein sequence ID" value="KAF5803553.1"/>
    <property type="molecule type" value="Genomic_DNA"/>
</dbReference>
<dbReference type="AlphaFoldDB" id="A0A9K3IV42"/>
<name>A0A9K3IV42_HELAN</name>
<keyword evidence="3" id="KW-0677">Repeat</keyword>
<keyword evidence="6" id="KW-0418">Kinase</keyword>
<dbReference type="Gene3D" id="3.80.10.10">
    <property type="entry name" value="Ribonuclease Inhibitor"/>
    <property type="match status" value="1"/>
</dbReference>
<sequence>MIMLQKMRFLILCFVPLFPTLCFCYEARNPEVAALIAVKNGLDDPHGAFSNWDEDSVDPCSWARITCSPDNLVTGLDKCIYKVRIEFSP</sequence>
<evidence type="ECO:0000256" key="2">
    <source>
        <dbReference type="ARBA" id="ARBA00022729"/>
    </source>
</evidence>
<evidence type="ECO:0000256" key="3">
    <source>
        <dbReference type="ARBA" id="ARBA00022737"/>
    </source>
</evidence>
<dbReference type="InterPro" id="IPR013210">
    <property type="entry name" value="LRR_N_plant-typ"/>
</dbReference>
<keyword evidence="6" id="KW-0723">Serine/threonine-protein kinase</keyword>
<evidence type="ECO:0000313" key="6">
    <source>
        <dbReference type="EMBL" id="KAF5803553.1"/>
    </source>
</evidence>
<reference evidence="6" key="1">
    <citation type="journal article" date="2017" name="Nature">
        <title>The sunflower genome provides insights into oil metabolism, flowering and Asterid evolution.</title>
        <authorList>
            <person name="Badouin H."/>
            <person name="Gouzy J."/>
            <person name="Grassa C.J."/>
            <person name="Murat F."/>
            <person name="Staton S.E."/>
            <person name="Cottret L."/>
            <person name="Lelandais-Briere C."/>
            <person name="Owens G.L."/>
            <person name="Carrere S."/>
            <person name="Mayjonade B."/>
            <person name="Legrand L."/>
            <person name="Gill N."/>
            <person name="Kane N.C."/>
            <person name="Bowers J.E."/>
            <person name="Hubner S."/>
            <person name="Bellec A."/>
            <person name="Berard A."/>
            <person name="Berges H."/>
            <person name="Blanchet N."/>
            <person name="Boniface M.C."/>
            <person name="Brunel D."/>
            <person name="Catrice O."/>
            <person name="Chaidir N."/>
            <person name="Claudel C."/>
            <person name="Donnadieu C."/>
            <person name="Faraut T."/>
            <person name="Fievet G."/>
            <person name="Helmstetter N."/>
            <person name="King M."/>
            <person name="Knapp S.J."/>
            <person name="Lai Z."/>
            <person name="Le Paslier M.C."/>
            <person name="Lippi Y."/>
            <person name="Lorenzon L."/>
            <person name="Mandel J.R."/>
            <person name="Marage G."/>
            <person name="Marchand G."/>
            <person name="Marquand E."/>
            <person name="Bret-Mestries E."/>
            <person name="Morien E."/>
            <person name="Nambeesan S."/>
            <person name="Nguyen T."/>
            <person name="Pegot-Espagnet P."/>
            <person name="Pouilly N."/>
            <person name="Raftis F."/>
            <person name="Sallet E."/>
            <person name="Schiex T."/>
            <person name="Thomas J."/>
            <person name="Vandecasteele C."/>
            <person name="Vares D."/>
            <person name="Vear F."/>
            <person name="Vautrin S."/>
            <person name="Crespi M."/>
            <person name="Mangin B."/>
            <person name="Burke J.M."/>
            <person name="Salse J."/>
            <person name="Munos S."/>
            <person name="Vincourt P."/>
            <person name="Rieseberg L.H."/>
            <person name="Langlade N.B."/>
        </authorList>
    </citation>
    <scope>NUCLEOTIDE SEQUENCE</scope>
    <source>
        <tissue evidence="6">Leaves</tissue>
    </source>
</reference>
<dbReference type="GO" id="GO:0004674">
    <property type="term" value="F:protein serine/threonine kinase activity"/>
    <property type="evidence" value="ECO:0007669"/>
    <property type="project" value="UniProtKB-KW"/>
</dbReference>
<dbReference type="Gramene" id="mRNA:HanXRQr2_Chr06g0272751">
    <property type="protein sequence ID" value="mRNA:HanXRQr2_Chr06g0272751"/>
    <property type="gene ID" value="HanXRQr2_Chr06g0272751"/>
</dbReference>
<dbReference type="Proteomes" id="UP000215914">
    <property type="component" value="Unassembled WGS sequence"/>
</dbReference>
<gene>
    <name evidence="6" type="ORF">HanXRQr2_Chr06g0272751</name>
</gene>
<proteinExistence type="predicted"/>
<keyword evidence="2 4" id="KW-0732">Signal</keyword>
<evidence type="ECO:0000313" key="7">
    <source>
        <dbReference type="Proteomes" id="UP000215914"/>
    </source>
</evidence>
<dbReference type="Pfam" id="PF08263">
    <property type="entry name" value="LRRNT_2"/>
    <property type="match status" value="1"/>
</dbReference>
<dbReference type="EC" id="2.7.11.1" evidence="6"/>
<accession>A0A9K3IV42</accession>
<reference evidence="6" key="2">
    <citation type="submission" date="2020-06" db="EMBL/GenBank/DDBJ databases">
        <title>Helianthus annuus Genome sequencing and assembly Release 2.</title>
        <authorList>
            <person name="Gouzy J."/>
            <person name="Langlade N."/>
            <person name="Munos S."/>
        </authorList>
    </citation>
    <scope>NUCLEOTIDE SEQUENCE</scope>
    <source>
        <tissue evidence="6">Leaves</tissue>
    </source>
</reference>
<feature type="signal peptide" evidence="4">
    <location>
        <begin position="1"/>
        <end position="24"/>
    </location>
</feature>
<feature type="chain" id="PRO_5039891197" evidence="4">
    <location>
        <begin position="25"/>
        <end position="89"/>
    </location>
</feature>
<keyword evidence="1" id="KW-0433">Leucine-rich repeat</keyword>
<evidence type="ECO:0000256" key="4">
    <source>
        <dbReference type="SAM" id="SignalP"/>
    </source>
</evidence>
<comment type="caution">
    <text evidence="6">The sequence shown here is derived from an EMBL/GenBank/DDBJ whole genome shotgun (WGS) entry which is preliminary data.</text>
</comment>
<keyword evidence="6" id="KW-0808">Transferase</keyword>
<protein>
    <submittedName>
        <fullName evidence="6">Non-specific serine/threonine protein kinase</fullName>
        <ecNumber evidence="6">2.7.11.1</ecNumber>
    </submittedName>
</protein>
<dbReference type="PANTHER" id="PTHR47988">
    <property type="entry name" value="SOMATIC EMBRYOGENESIS RECEPTOR KINASE 1"/>
    <property type="match status" value="1"/>
</dbReference>
<organism evidence="6 7">
    <name type="scientific">Helianthus annuus</name>
    <name type="common">Common sunflower</name>
    <dbReference type="NCBI Taxonomy" id="4232"/>
    <lineage>
        <taxon>Eukaryota</taxon>
        <taxon>Viridiplantae</taxon>
        <taxon>Streptophyta</taxon>
        <taxon>Embryophyta</taxon>
        <taxon>Tracheophyta</taxon>
        <taxon>Spermatophyta</taxon>
        <taxon>Magnoliopsida</taxon>
        <taxon>eudicotyledons</taxon>
        <taxon>Gunneridae</taxon>
        <taxon>Pentapetalae</taxon>
        <taxon>asterids</taxon>
        <taxon>campanulids</taxon>
        <taxon>Asterales</taxon>
        <taxon>Asteraceae</taxon>
        <taxon>Asteroideae</taxon>
        <taxon>Heliantheae alliance</taxon>
        <taxon>Heliantheae</taxon>
        <taxon>Helianthus</taxon>
    </lineage>
</organism>